<dbReference type="SUPFAM" id="SSF56281">
    <property type="entry name" value="Metallo-hydrolase/oxidoreductase"/>
    <property type="match status" value="1"/>
</dbReference>
<dbReference type="Gene3D" id="3.60.15.10">
    <property type="entry name" value="Ribonuclease Z/Hydroxyacylglutathione hydrolase-like"/>
    <property type="match status" value="1"/>
</dbReference>
<comment type="caution">
    <text evidence="8">The sequence shown here is derived from an EMBL/GenBank/DDBJ whole genome shotgun (WGS) entry which is preliminary data.</text>
</comment>
<name>A0A1S2LTM0_9BACI</name>
<feature type="transmembrane region" description="Helical" evidence="6">
    <location>
        <begin position="6"/>
        <end position="39"/>
    </location>
</feature>
<dbReference type="InterPro" id="IPR004477">
    <property type="entry name" value="ComEC_N"/>
</dbReference>
<dbReference type="OrthoDB" id="9761531at2"/>
<dbReference type="InterPro" id="IPR036866">
    <property type="entry name" value="RibonucZ/Hydroxyglut_hydro"/>
</dbReference>
<keyword evidence="4 6" id="KW-1133">Transmembrane helix</keyword>
<feature type="transmembrane region" description="Helical" evidence="6">
    <location>
        <begin position="308"/>
        <end position="340"/>
    </location>
</feature>
<proteinExistence type="predicted"/>
<dbReference type="InterPro" id="IPR001279">
    <property type="entry name" value="Metallo-B-lactamas"/>
</dbReference>
<gene>
    <name evidence="8" type="ORF">AWH56_12440</name>
</gene>
<feature type="transmembrane region" description="Helical" evidence="6">
    <location>
        <begin position="418"/>
        <end position="437"/>
    </location>
</feature>
<evidence type="ECO:0000256" key="6">
    <source>
        <dbReference type="SAM" id="Phobius"/>
    </source>
</evidence>
<feature type="transmembrane region" description="Helical" evidence="6">
    <location>
        <begin position="264"/>
        <end position="296"/>
    </location>
</feature>
<evidence type="ECO:0000313" key="8">
    <source>
        <dbReference type="EMBL" id="OIJ15017.1"/>
    </source>
</evidence>
<dbReference type="Pfam" id="PF03772">
    <property type="entry name" value="Competence"/>
    <property type="match status" value="1"/>
</dbReference>
<dbReference type="InterPro" id="IPR035681">
    <property type="entry name" value="ComA-like_MBL"/>
</dbReference>
<evidence type="ECO:0000256" key="4">
    <source>
        <dbReference type="ARBA" id="ARBA00022989"/>
    </source>
</evidence>
<dbReference type="NCBIfam" id="TIGR00360">
    <property type="entry name" value="ComEC_N-term"/>
    <property type="match status" value="1"/>
</dbReference>
<dbReference type="CDD" id="cd07731">
    <property type="entry name" value="ComA-like_MBL-fold"/>
    <property type="match status" value="1"/>
</dbReference>
<accession>A0A1S2LTM0</accession>
<feature type="transmembrane region" description="Helical" evidence="6">
    <location>
        <begin position="352"/>
        <end position="376"/>
    </location>
</feature>
<feature type="transmembrane region" description="Helical" evidence="6">
    <location>
        <begin position="477"/>
        <end position="494"/>
    </location>
</feature>
<keyword evidence="2" id="KW-1003">Cell membrane</keyword>
<dbReference type="Pfam" id="PF13567">
    <property type="entry name" value="DUF4131"/>
    <property type="match status" value="1"/>
</dbReference>
<comment type="subcellular location">
    <subcellularLocation>
        <location evidence="1">Cell membrane</location>
        <topology evidence="1">Multi-pass membrane protein</topology>
    </subcellularLocation>
</comment>
<dbReference type="GO" id="GO:0030420">
    <property type="term" value="P:establishment of competence for transformation"/>
    <property type="evidence" value="ECO:0007669"/>
    <property type="project" value="InterPro"/>
</dbReference>
<dbReference type="SMART" id="SM00849">
    <property type="entry name" value="Lactamase_B"/>
    <property type="match status" value="1"/>
</dbReference>
<dbReference type="Pfam" id="PF00753">
    <property type="entry name" value="Lactamase_B"/>
    <property type="match status" value="1"/>
</dbReference>
<dbReference type="NCBIfam" id="TIGR00361">
    <property type="entry name" value="ComEC_Rec2"/>
    <property type="match status" value="1"/>
</dbReference>
<dbReference type="RefSeq" id="WP_071317407.1">
    <property type="nucleotide sequence ID" value="NZ_CP063356.2"/>
</dbReference>
<organism evidence="8">
    <name type="scientific">Anaerobacillus isosaccharinicus</name>
    <dbReference type="NCBI Taxonomy" id="1532552"/>
    <lineage>
        <taxon>Bacteria</taxon>
        <taxon>Bacillati</taxon>
        <taxon>Bacillota</taxon>
        <taxon>Bacilli</taxon>
        <taxon>Bacillales</taxon>
        <taxon>Bacillaceae</taxon>
        <taxon>Anaerobacillus</taxon>
    </lineage>
</organism>
<feature type="domain" description="Metallo-beta-lactamase" evidence="7">
    <location>
        <begin position="510"/>
        <end position="721"/>
    </location>
</feature>
<dbReference type="EMBL" id="LQXD01000109">
    <property type="protein sequence ID" value="OIJ15017.1"/>
    <property type="molecule type" value="Genomic_DNA"/>
</dbReference>
<protein>
    <submittedName>
        <fullName evidence="8">DNA internalization-related competence protein ComEC/Rec2</fullName>
    </submittedName>
</protein>
<dbReference type="InterPro" id="IPR052159">
    <property type="entry name" value="Competence_DNA_uptake"/>
</dbReference>
<dbReference type="AlphaFoldDB" id="A0A1S2LTM0"/>
<sequence length="769" mass="87416">MFGKIYILVIAAICSVILRIQGFHSFSLFLMLALIFLLYRNKHHQLLNISAVITFVFFYINPFYFTPPPSLPTHNSIVGQINSIPNLNGNKLTFELKTTENENVQINYFAKNSEELTHLQTLNYGNKCFFEGTYKEPPESRNFYSFDYKEYLVTRSIYFQFTPKTVSNKNCEEKPLSPLGLVKRYRQAGIEYMKEHFPKESKGIIISLVFGDRGEMEREILQSYQSLGIIHLLAVSGLHVGLVSAFVYFVFIRIGMTKERTIDLLILLLPIYAILAGGAPSVIRAAAMSVVVLITIRSRIKINPLDGISFVFLGLLLINPFYILHIGFQLSFIVSYSLIISSNTILQRYSNWLAQLLSVTIIAQLISFPLIIYHFYEISLWSIPLNLVYIPFITLFALPLAFIIFISHLIFPTLSSILLIFYEWAVGFAHLCLEIVSDLPLSSLIFGKPPLIIVVLYYLAIGVLFYVWEKSRSVIRILKSSTIFFVVALVHWHLPYLTNGGEVTMLDVGQGDSIYIELPRRKAVYLIDTGGIVEVGFRQDLVKREKAFDVGRDVLVPFLKAKGVRKIDKLILSHGHYDHTGGAEALIGKMPVQMLLYGAVPIEGQYEKYLLQSFQDIGTNILFVKQGDYWRVGDNKFAILSPYGKEQTTNDRSIVIYANIGGLNWLFTGDLEVEGEKRLMSNYEQLNVDVLKVGHHGSSTSTNDFLLNGTNPDYALISLGRNNLYGHPHKDVISRLKQRNINILRTDTHGAVRYVFKNNAGYFETMIKE</sequence>
<dbReference type="GO" id="GO:0005886">
    <property type="term" value="C:plasma membrane"/>
    <property type="evidence" value="ECO:0007669"/>
    <property type="project" value="UniProtKB-SubCell"/>
</dbReference>
<evidence type="ECO:0000256" key="1">
    <source>
        <dbReference type="ARBA" id="ARBA00004651"/>
    </source>
</evidence>
<dbReference type="PANTHER" id="PTHR30619">
    <property type="entry name" value="DNA INTERNALIZATION/COMPETENCE PROTEIN COMEC/REC2"/>
    <property type="match status" value="1"/>
</dbReference>
<evidence type="ECO:0000256" key="2">
    <source>
        <dbReference type="ARBA" id="ARBA00022475"/>
    </source>
</evidence>
<feature type="transmembrane region" description="Helical" evidence="6">
    <location>
        <begin position="229"/>
        <end position="252"/>
    </location>
</feature>
<dbReference type="InterPro" id="IPR004797">
    <property type="entry name" value="Competence_ComEC/Rec2"/>
</dbReference>
<evidence type="ECO:0000256" key="3">
    <source>
        <dbReference type="ARBA" id="ARBA00022692"/>
    </source>
</evidence>
<dbReference type="InterPro" id="IPR025405">
    <property type="entry name" value="DUF4131"/>
</dbReference>
<reference evidence="8" key="1">
    <citation type="submission" date="2016-10" db="EMBL/GenBank/DDBJ databases">
        <title>Draft genome sequences of four alkaliphilic bacteria belonging to the Anaerobacillus genus.</title>
        <authorList>
            <person name="Bassil N.M."/>
            <person name="Lloyd J.R."/>
        </authorList>
    </citation>
    <scope>NUCLEOTIDE SEQUENCE [LARGE SCALE GENOMIC DNA]</scope>
    <source>
        <strain evidence="8">NB2006</strain>
    </source>
</reference>
<evidence type="ECO:0000259" key="7">
    <source>
        <dbReference type="SMART" id="SM00849"/>
    </source>
</evidence>
<keyword evidence="3 6" id="KW-0812">Transmembrane</keyword>
<evidence type="ECO:0000256" key="5">
    <source>
        <dbReference type="ARBA" id="ARBA00023136"/>
    </source>
</evidence>
<keyword evidence="5 6" id="KW-0472">Membrane</keyword>
<feature type="transmembrane region" description="Helical" evidence="6">
    <location>
        <begin position="449"/>
        <end position="468"/>
    </location>
</feature>
<feature type="transmembrane region" description="Helical" evidence="6">
    <location>
        <begin position="388"/>
        <end position="411"/>
    </location>
</feature>
<dbReference type="PANTHER" id="PTHR30619:SF1">
    <property type="entry name" value="RECOMBINATION PROTEIN 2"/>
    <property type="match status" value="1"/>
</dbReference>
<feature type="transmembrane region" description="Helical" evidence="6">
    <location>
        <begin position="46"/>
        <end position="65"/>
    </location>
</feature>